<evidence type="ECO:0000313" key="3">
    <source>
        <dbReference type="EMBL" id="HFK23284.1"/>
    </source>
</evidence>
<organism evidence="3">
    <name type="scientific">candidate division WOR-3 bacterium</name>
    <dbReference type="NCBI Taxonomy" id="2052148"/>
    <lineage>
        <taxon>Bacteria</taxon>
        <taxon>Bacteria division WOR-3</taxon>
    </lineage>
</organism>
<evidence type="ECO:0000259" key="2">
    <source>
        <dbReference type="Pfam" id="PF13477"/>
    </source>
</evidence>
<evidence type="ECO:0000259" key="1">
    <source>
        <dbReference type="Pfam" id="PF00534"/>
    </source>
</evidence>
<dbReference type="PANTHER" id="PTHR12526">
    <property type="entry name" value="GLYCOSYLTRANSFERASE"/>
    <property type="match status" value="1"/>
</dbReference>
<gene>
    <name evidence="3" type="ORF">ENS15_01315</name>
</gene>
<dbReference type="EMBL" id="DSTT01000001">
    <property type="protein sequence ID" value="HFK23284.1"/>
    <property type="molecule type" value="Genomic_DNA"/>
</dbReference>
<dbReference type="GO" id="GO:0016757">
    <property type="term" value="F:glycosyltransferase activity"/>
    <property type="evidence" value="ECO:0007669"/>
    <property type="project" value="InterPro"/>
</dbReference>
<dbReference type="AlphaFoldDB" id="A0A7C3N841"/>
<accession>A0A7C3N841</accession>
<dbReference type="InterPro" id="IPR028098">
    <property type="entry name" value="Glyco_trans_4-like_N"/>
</dbReference>
<dbReference type="PANTHER" id="PTHR12526:SF630">
    <property type="entry name" value="GLYCOSYLTRANSFERASE"/>
    <property type="match status" value="1"/>
</dbReference>
<dbReference type="Pfam" id="PF00534">
    <property type="entry name" value="Glycos_transf_1"/>
    <property type="match status" value="1"/>
</dbReference>
<proteinExistence type="predicted"/>
<comment type="caution">
    <text evidence="3">The sequence shown here is derived from an EMBL/GenBank/DDBJ whole genome shotgun (WGS) entry which is preliminary data.</text>
</comment>
<dbReference type="Gene3D" id="3.40.50.2000">
    <property type="entry name" value="Glycogen Phosphorylase B"/>
    <property type="match status" value="2"/>
</dbReference>
<reference evidence="3" key="1">
    <citation type="journal article" date="2020" name="mSystems">
        <title>Genome- and Community-Level Interaction Insights into Carbon Utilization and Element Cycling Functions of Hydrothermarchaeota in Hydrothermal Sediment.</title>
        <authorList>
            <person name="Zhou Z."/>
            <person name="Liu Y."/>
            <person name="Xu W."/>
            <person name="Pan J."/>
            <person name="Luo Z.H."/>
            <person name="Li M."/>
        </authorList>
    </citation>
    <scope>NUCLEOTIDE SEQUENCE [LARGE SCALE GENOMIC DNA]</scope>
    <source>
        <strain evidence="3">SpSt-464</strain>
    </source>
</reference>
<name>A0A7C3N841_UNCW3</name>
<protein>
    <submittedName>
        <fullName evidence="3">Glycosyltransferase</fullName>
    </submittedName>
</protein>
<dbReference type="InterPro" id="IPR001296">
    <property type="entry name" value="Glyco_trans_1"/>
</dbReference>
<dbReference type="SUPFAM" id="SSF53756">
    <property type="entry name" value="UDP-Glycosyltransferase/glycogen phosphorylase"/>
    <property type="match status" value="1"/>
</dbReference>
<sequence length="358" mass="41341">MKKRPTILITFRGSSIPSGPNKSHETIMKSNLKNYYNFKPLILPYKRFGIFNLKMLLYIYNKIKKIKPDIVHFGGLQLEGFYILIACKLAGVKKTVLAIHGSSIESTELNGFKRYLLFVIEKFTLKNSFIFYGISKYICNWDEVKKYSYKCFGIIYNVPDDNFNKNSIDIRSVFGWEKDVIIIVSHSRITKEKGYNTLLNVILNMSIPENLKFVIIGTGEFLQEFQNKIEEFKLNNSVKFLGYRNDINNILKQCNIFILCTKHETLSISLLEAGYNGLPSIVSKVGGIPEIVIDGFNGFLVDPNDVKGFINSINILVKDEFKRKEMGINAKQIIEANFNKEKILKRIFELYKEVLKRE</sequence>
<keyword evidence="3" id="KW-0808">Transferase</keyword>
<feature type="domain" description="Glycosyltransferase subfamily 4-like N-terminal" evidence="2">
    <location>
        <begin position="48"/>
        <end position="130"/>
    </location>
</feature>
<dbReference type="Pfam" id="PF13477">
    <property type="entry name" value="Glyco_trans_4_2"/>
    <property type="match status" value="1"/>
</dbReference>
<feature type="domain" description="Glycosyl transferase family 1" evidence="1">
    <location>
        <begin position="169"/>
        <end position="332"/>
    </location>
</feature>